<name>A0AA43ZSX7_9LACT</name>
<keyword evidence="2" id="KW-1185">Reference proteome</keyword>
<comment type="caution">
    <text evidence="1">The sequence shown here is derived from an EMBL/GenBank/DDBJ whole genome shotgun (WGS) entry which is preliminary data.</text>
</comment>
<proteinExistence type="predicted"/>
<dbReference type="Gene3D" id="3.40.30.10">
    <property type="entry name" value="Glutaredoxin"/>
    <property type="match status" value="1"/>
</dbReference>
<dbReference type="InterPro" id="IPR046698">
    <property type="entry name" value="PedC-like"/>
</dbReference>
<sequence>MKSIQKYLDIIEKYTPVTPEKAEELVAEQNGSIIFLARETCPYCRKMVGKLNQAAEEKDLTIYYLDTGDIDHIENTAVFRQKYDIATVPSLVYSDENGVKTVSDSSLKKDEILEFFHA</sequence>
<organism evidence="1 2">
    <name type="scientific">Atopococcus tabaci</name>
    <dbReference type="NCBI Taxonomy" id="269774"/>
    <lineage>
        <taxon>Bacteria</taxon>
        <taxon>Bacillati</taxon>
        <taxon>Bacillota</taxon>
        <taxon>Bacilli</taxon>
        <taxon>Lactobacillales</taxon>
        <taxon>Carnobacteriaceae</taxon>
        <taxon>Atopococcus</taxon>
    </lineage>
</organism>
<protein>
    <submittedName>
        <fullName evidence="1">Thioredoxin family protein</fullName>
    </submittedName>
</protein>
<evidence type="ECO:0000313" key="1">
    <source>
        <dbReference type="EMBL" id="MDO5457458.1"/>
    </source>
</evidence>
<dbReference type="EMBL" id="JAUNQW010000012">
    <property type="protein sequence ID" value="MDO5457458.1"/>
    <property type="molecule type" value="Genomic_DNA"/>
</dbReference>
<dbReference type="AlphaFoldDB" id="A0AA43ZSX7"/>
<dbReference type="SUPFAM" id="SSF52833">
    <property type="entry name" value="Thioredoxin-like"/>
    <property type="match status" value="1"/>
</dbReference>
<dbReference type="CDD" id="cd02947">
    <property type="entry name" value="TRX_family"/>
    <property type="match status" value="1"/>
</dbReference>
<gene>
    <name evidence="1" type="ORF">Q4F26_03850</name>
</gene>
<evidence type="ECO:0000313" key="2">
    <source>
        <dbReference type="Proteomes" id="UP001171751"/>
    </source>
</evidence>
<reference evidence="1" key="1">
    <citation type="submission" date="2023-07" db="EMBL/GenBank/DDBJ databases">
        <title>Between Cages and Wild: Unraveling the Impact of Captivity on Animal Microbiomes and Antimicrobial Resistance.</title>
        <authorList>
            <person name="Schmartz G.P."/>
            <person name="Rehner J."/>
            <person name="Schuff M.J."/>
            <person name="Becker S.L."/>
            <person name="Kravczyk M."/>
            <person name="Gurevich A."/>
            <person name="Francke R."/>
            <person name="Mueller R."/>
            <person name="Keller V."/>
            <person name="Keller A."/>
        </authorList>
    </citation>
    <scope>NUCLEOTIDE SEQUENCE</scope>
    <source>
        <strain evidence="1">S39M_St_73</strain>
    </source>
</reference>
<dbReference type="Proteomes" id="UP001171751">
    <property type="component" value="Unassembled WGS sequence"/>
</dbReference>
<dbReference type="InterPro" id="IPR036249">
    <property type="entry name" value="Thioredoxin-like_sf"/>
</dbReference>
<accession>A0AA43ZSX7</accession>
<dbReference type="Pfam" id="PF20207">
    <property type="entry name" value="DUF6568"/>
    <property type="match status" value="1"/>
</dbReference>